<dbReference type="Proteomes" id="UP000217895">
    <property type="component" value="Chromosome"/>
</dbReference>
<dbReference type="InterPro" id="IPR010895">
    <property type="entry name" value="CHRD"/>
</dbReference>
<dbReference type="EMBL" id="AP018203">
    <property type="protein sequence ID" value="BAY56099.1"/>
    <property type="molecule type" value="Genomic_DNA"/>
</dbReference>
<dbReference type="PROSITE" id="PS51257">
    <property type="entry name" value="PROKAR_LIPOPROTEIN"/>
    <property type="match status" value="1"/>
</dbReference>
<proteinExistence type="predicted"/>
<sequence>MNKTKRVLSNFLLGTIACVLIIGLSTAASLSKIAPSFNTFQSAQPTQIQNPINQHLMADLQEAESVLMAQGMSSSSLQRYAAILTNNNVVPNAPSTSATGVAGAALAGDRLIVRGDFGGLSSGLRDYAADPVNPPNPNITSAVHIHRGEPNQNGPFQYALTVTLNDTAMGGRFAGEYTLTAEQLQALSEGNLYVDIHTKQNRAGELRGIFRAL</sequence>
<dbReference type="PROSITE" id="PS50933">
    <property type="entry name" value="CHRD"/>
    <property type="match status" value="1"/>
</dbReference>
<dbReference type="Pfam" id="PF07452">
    <property type="entry name" value="CHRD"/>
    <property type="match status" value="1"/>
</dbReference>
<dbReference type="AlphaFoldDB" id="A0A1Z4JH85"/>
<evidence type="ECO:0000313" key="3">
    <source>
        <dbReference type="Proteomes" id="UP000217895"/>
    </source>
</evidence>
<gene>
    <name evidence="2" type="ORF">NIES2135_29290</name>
</gene>
<evidence type="ECO:0000259" key="1">
    <source>
        <dbReference type="PROSITE" id="PS50933"/>
    </source>
</evidence>
<keyword evidence="3" id="KW-1185">Reference proteome</keyword>
<accession>A0A1Z4JH85</accession>
<organism evidence="2 3">
    <name type="scientific">Leptolyngbya boryana NIES-2135</name>
    <dbReference type="NCBI Taxonomy" id="1973484"/>
    <lineage>
        <taxon>Bacteria</taxon>
        <taxon>Bacillati</taxon>
        <taxon>Cyanobacteriota</taxon>
        <taxon>Cyanophyceae</taxon>
        <taxon>Leptolyngbyales</taxon>
        <taxon>Leptolyngbyaceae</taxon>
        <taxon>Leptolyngbya group</taxon>
        <taxon>Leptolyngbya</taxon>
    </lineage>
</organism>
<name>A0A1Z4JH85_LEPBY</name>
<protein>
    <recommendedName>
        <fullName evidence="1">CHRD domain-containing protein</fullName>
    </recommendedName>
</protein>
<dbReference type="SMART" id="SM00754">
    <property type="entry name" value="CHRD"/>
    <property type="match status" value="1"/>
</dbReference>
<feature type="domain" description="CHRD" evidence="1">
    <location>
        <begin position="76"/>
        <end position="213"/>
    </location>
</feature>
<evidence type="ECO:0000313" key="2">
    <source>
        <dbReference type="EMBL" id="BAY56099.1"/>
    </source>
</evidence>
<reference evidence="2 3" key="1">
    <citation type="submission" date="2017-06" db="EMBL/GenBank/DDBJ databases">
        <title>Genome sequencing of cyanobaciteial culture collection at National Institute for Environmental Studies (NIES).</title>
        <authorList>
            <person name="Hirose Y."/>
            <person name="Shimura Y."/>
            <person name="Fujisawa T."/>
            <person name="Nakamura Y."/>
            <person name="Kawachi M."/>
        </authorList>
    </citation>
    <scope>NUCLEOTIDE SEQUENCE [LARGE SCALE GENOMIC DNA]</scope>
    <source>
        <strain evidence="2 3">NIES-2135</strain>
    </source>
</reference>